<dbReference type="EMBL" id="FNLC01000002">
    <property type="protein sequence ID" value="SDR16476.1"/>
    <property type="molecule type" value="Genomic_DNA"/>
</dbReference>
<organism evidence="3 4">
    <name type="scientific">Natronobacterium texcoconense</name>
    <dbReference type="NCBI Taxonomy" id="1095778"/>
    <lineage>
        <taxon>Archaea</taxon>
        <taxon>Methanobacteriati</taxon>
        <taxon>Methanobacteriota</taxon>
        <taxon>Stenosarchaea group</taxon>
        <taxon>Halobacteria</taxon>
        <taxon>Halobacteriales</taxon>
        <taxon>Natrialbaceae</taxon>
        <taxon>Natronobacterium</taxon>
    </lineage>
</organism>
<keyword evidence="1" id="KW-1133">Transmembrane helix</keyword>
<dbReference type="Pfam" id="PF18902">
    <property type="entry name" value="DUF5658"/>
    <property type="match status" value="1"/>
</dbReference>
<sequence length="107" mass="11488">MTPEATLLWLLAIGFYGVGDLVTTAVGIRLGLAEGQPFVQRILGESPTLWRFALFGAFKAGLLGGFYLGYVALEGVRYRVVVPAGIAVIGLYVVYRNGRAILGVVNR</sequence>
<dbReference type="OrthoDB" id="270892at2157"/>
<feature type="domain" description="DUF5658" evidence="2">
    <location>
        <begin position="12"/>
        <end position="101"/>
    </location>
</feature>
<evidence type="ECO:0000256" key="1">
    <source>
        <dbReference type="SAM" id="Phobius"/>
    </source>
</evidence>
<dbReference type="Proteomes" id="UP000198848">
    <property type="component" value="Unassembled WGS sequence"/>
</dbReference>
<dbReference type="AlphaFoldDB" id="A0A1H1GUE0"/>
<keyword evidence="1" id="KW-0812">Transmembrane</keyword>
<gene>
    <name evidence="3" type="ORF">SAMN04489842_2601</name>
</gene>
<keyword evidence="4" id="KW-1185">Reference proteome</keyword>
<proteinExistence type="predicted"/>
<name>A0A1H1GUE0_NATTX</name>
<dbReference type="RefSeq" id="WP_170831024.1">
    <property type="nucleotide sequence ID" value="NZ_FNLC01000002.1"/>
</dbReference>
<accession>A0A1H1GUE0</accession>
<evidence type="ECO:0000259" key="2">
    <source>
        <dbReference type="Pfam" id="PF18902"/>
    </source>
</evidence>
<dbReference type="STRING" id="1095778.SAMN04489842_2601"/>
<protein>
    <recommendedName>
        <fullName evidence="2">DUF5658 domain-containing protein</fullName>
    </recommendedName>
</protein>
<evidence type="ECO:0000313" key="4">
    <source>
        <dbReference type="Proteomes" id="UP000198848"/>
    </source>
</evidence>
<reference evidence="4" key="1">
    <citation type="submission" date="2016-10" db="EMBL/GenBank/DDBJ databases">
        <authorList>
            <person name="Varghese N."/>
            <person name="Submissions S."/>
        </authorList>
    </citation>
    <scope>NUCLEOTIDE SEQUENCE [LARGE SCALE GENOMIC DNA]</scope>
    <source>
        <strain evidence="4">DSM 24767</strain>
    </source>
</reference>
<feature type="transmembrane region" description="Helical" evidence="1">
    <location>
        <begin position="76"/>
        <end position="95"/>
    </location>
</feature>
<feature type="transmembrane region" description="Helical" evidence="1">
    <location>
        <begin position="49"/>
        <end position="70"/>
    </location>
</feature>
<keyword evidence="1" id="KW-0472">Membrane</keyword>
<dbReference type="InterPro" id="IPR043717">
    <property type="entry name" value="DUF5658"/>
</dbReference>
<feature type="transmembrane region" description="Helical" evidence="1">
    <location>
        <begin position="6"/>
        <end position="28"/>
    </location>
</feature>
<evidence type="ECO:0000313" key="3">
    <source>
        <dbReference type="EMBL" id="SDR16476.1"/>
    </source>
</evidence>